<feature type="compositionally biased region" description="Polar residues" evidence="1">
    <location>
        <begin position="315"/>
        <end position="344"/>
    </location>
</feature>
<dbReference type="AlphaFoldDB" id="A0A1I7UXV0"/>
<dbReference type="eggNOG" id="ENOG502R3EX">
    <property type="taxonomic scope" value="Eukaryota"/>
</dbReference>
<name>A0A1I7UXV0_9PELO</name>
<proteinExistence type="predicted"/>
<dbReference type="WBParaSite" id="Csp11.Scaffold630.g20423.t1">
    <property type="protein sequence ID" value="Csp11.Scaffold630.g20423.t1"/>
    <property type="gene ID" value="Csp11.Scaffold630.g20423"/>
</dbReference>
<feature type="compositionally biased region" description="Basic and acidic residues" evidence="1">
    <location>
        <begin position="796"/>
        <end position="813"/>
    </location>
</feature>
<feature type="compositionally biased region" description="Polar residues" evidence="1">
    <location>
        <begin position="362"/>
        <end position="402"/>
    </location>
</feature>
<dbReference type="Proteomes" id="UP000095282">
    <property type="component" value="Unplaced"/>
</dbReference>
<dbReference type="InterPro" id="IPR041966">
    <property type="entry name" value="LOTUS-like"/>
</dbReference>
<evidence type="ECO:0000313" key="3">
    <source>
        <dbReference type="Proteomes" id="UP000095282"/>
    </source>
</evidence>
<organism evidence="3 4">
    <name type="scientific">Caenorhabditis tropicalis</name>
    <dbReference type="NCBI Taxonomy" id="1561998"/>
    <lineage>
        <taxon>Eukaryota</taxon>
        <taxon>Metazoa</taxon>
        <taxon>Ecdysozoa</taxon>
        <taxon>Nematoda</taxon>
        <taxon>Chromadorea</taxon>
        <taxon>Rhabditida</taxon>
        <taxon>Rhabditina</taxon>
        <taxon>Rhabditomorpha</taxon>
        <taxon>Rhabditoidea</taxon>
        <taxon>Rhabditidae</taxon>
        <taxon>Peloderinae</taxon>
        <taxon>Caenorhabditis</taxon>
    </lineage>
</organism>
<sequence>MAPRRINVTQEQKTDPLRKPKVELQGILVAEKQPITAKDIERRMMSEYGQSLDPKKYGCNTMDDLLQACSDTVVHQKRRDGVHVYMAKVNEANQDIVEMVQQQVTGNEAKRGPRSFLSSGFSRPYGSHGASFRNYKITKVSDDVSCAKGTVEQFKARNKLGPAKTKRRIQNLADLLNECRDEIGNQHPEEPNRKIVTLGALAEKFKQVYGLPAWGKNMTESELHKQLDVPEFAGVLKFWQMYKDGDVLVETNNQENTAIDKKEKISVQSLFDETMKPEIIHVKSEDQQVVNATLQDENGPQEEASVDLSFNQSIGTRPLSSADSSTLEDFSSMDGGSSNASVLITNAPDDGFFESGPGFGGNQQTRQTQSAAISRNESANTAQRFGSCSSRTDVNALDQQSRGGSSIVSQNGSQQGSQNGSQRGSQNGSQRGLQNGSQRGGTKPQISTNPSVLNSAVGSRTIAPQNPAKVLADYIKSRGKAKFDSLPEDDKYIVNFRSDIFKIQTTVPGEITVHLVDPAVDTATLTTSIDHLRGPVEADFRWMSEMNSQLKKNRRHYLKPVMFIPPRGFLAVLNNPDEQEVATDKMALMEDLLKGSLSRSAIELSPKAIRPGMAAVYVYHQGPEVRYYRVLIVGEAHQEKDIMVLLVDHIDQYLADVKFEQLFELPEKISFRHYLPNVVYAALYGVQGMSLEEQHILWRNVDDEERKQFVVGYIFEDDSKVLSVDMIWCDESGQLEWLSRIASRRGAMVSTDTYSSHLEISAKATAESFGAECFIDFIDYSAKQNVRIQSNSNVDYDEKSEPENQHVSNHEETNNGTETDLNPENLNLYAFFNKLITDKNLLALGGLVQFVRNVKETVDNTDAWNNLFDIMNNELRRNKIRL</sequence>
<dbReference type="STRING" id="1561998.A0A1I7UXV0"/>
<feature type="region of interest" description="Disordered" evidence="1">
    <location>
        <begin position="793"/>
        <end position="821"/>
    </location>
</feature>
<accession>A0A1I7UXV0</accession>
<reference evidence="4" key="1">
    <citation type="submission" date="2016-11" db="UniProtKB">
        <authorList>
            <consortium name="WormBaseParasite"/>
        </authorList>
    </citation>
    <scope>IDENTIFICATION</scope>
</reference>
<evidence type="ECO:0000313" key="4">
    <source>
        <dbReference type="WBParaSite" id="Csp11.Scaffold630.g20423.t1"/>
    </source>
</evidence>
<protein>
    <submittedName>
        <fullName evidence="4">HTH OST-type domain-containing protein</fullName>
    </submittedName>
</protein>
<feature type="compositionally biased region" description="Low complexity" evidence="1">
    <location>
        <begin position="403"/>
        <end position="441"/>
    </location>
</feature>
<feature type="region of interest" description="Disordered" evidence="1">
    <location>
        <begin position="315"/>
        <end position="460"/>
    </location>
</feature>
<dbReference type="PROSITE" id="PS51644">
    <property type="entry name" value="HTH_OST"/>
    <property type="match status" value="1"/>
</dbReference>
<dbReference type="InterPro" id="IPR025605">
    <property type="entry name" value="OST-HTH/LOTUS_dom"/>
</dbReference>
<evidence type="ECO:0000256" key="1">
    <source>
        <dbReference type="SAM" id="MobiDB-lite"/>
    </source>
</evidence>
<dbReference type="Gene3D" id="3.30.420.610">
    <property type="entry name" value="LOTUS domain-like"/>
    <property type="match status" value="1"/>
</dbReference>
<evidence type="ECO:0000259" key="2">
    <source>
        <dbReference type="PROSITE" id="PS51644"/>
    </source>
</evidence>
<keyword evidence="3" id="KW-1185">Reference proteome</keyword>
<feature type="compositionally biased region" description="Polar residues" evidence="1">
    <location>
        <begin position="444"/>
        <end position="460"/>
    </location>
</feature>
<feature type="domain" description="HTH OST-type" evidence="2">
    <location>
        <begin position="16"/>
        <end position="90"/>
    </location>
</feature>
<dbReference type="Pfam" id="PF12872">
    <property type="entry name" value="OST-HTH"/>
    <property type="match status" value="1"/>
</dbReference>